<gene>
    <name evidence="2" type="ORF">Bfra_002776sb</name>
</gene>
<dbReference type="OrthoDB" id="5322539at2759"/>
<dbReference type="AlphaFoldDB" id="A0A8H6AZI8"/>
<dbReference type="RefSeq" id="XP_037195318.1">
    <property type="nucleotide sequence ID" value="XM_037333190.1"/>
</dbReference>
<dbReference type="GeneID" id="59256882"/>
<sequence>MATPLVYDIARFVWTAAESPLRQQWPISFGTIFAYATASLLAAAIEAAYDQQLWTLSK</sequence>
<evidence type="ECO:0000313" key="2">
    <source>
        <dbReference type="EMBL" id="KAF5876372.1"/>
    </source>
</evidence>
<dbReference type="EMBL" id="JABFCT010000004">
    <property type="protein sequence ID" value="KAF5876372.1"/>
    <property type="molecule type" value="Genomic_DNA"/>
</dbReference>
<keyword evidence="1" id="KW-1133">Transmembrane helix</keyword>
<evidence type="ECO:0000313" key="3">
    <source>
        <dbReference type="Proteomes" id="UP000531561"/>
    </source>
</evidence>
<name>A0A8H6AZI8_9HELO</name>
<proteinExistence type="predicted"/>
<dbReference type="Proteomes" id="UP000531561">
    <property type="component" value="Unassembled WGS sequence"/>
</dbReference>
<feature type="transmembrane region" description="Helical" evidence="1">
    <location>
        <begin position="27"/>
        <end position="49"/>
    </location>
</feature>
<accession>A0A8H6AZI8</accession>
<keyword evidence="1" id="KW-0812">Transmembrane</keyword>
<keyword evidence="1" id="KW-0472">Membrane</keyword>
<organism evidence="2 3">
    <name type="scientific">Botrytis fragariae</name>
    <dbReference type="NCBI Taxonomy" id="1964551"/>
    <lineage>
        <taxon>Eukaryota</taxon>
        <taxon>Fungi</taxon>
        <taxon>Dikarya</taxon>
        <taxon>Ascomycota</taxon>
        <taxon>Pezizomycotina</taxon>
        <taxon>Leotiomycetes</taxon>
        <taxon>Helotiales</taxon>
        <taxon>Sclerotiniaceae</taxon>
        <taxon>Botrytis</taxon>
    </lineage>
</organism>
<keyword evidence="3" id="KW-1185">Reference proteome</keyword>
<comment type="caution">
    <text evidence="2">The sequence shown here is derived from an EMBL/GenBank/DDBJ whole genome shotgun (WGS) entry which is preliminary data.</text>
</comment>
<protein>
    <submittedName>
        <fullName evidence="2">Uncharacterized protein</fullName>
    </submittedName>
</protein>
<evidence type="ECO:0000256" key="1">
    <source>
        <dbReference type="SAM" id="Phobius"/>
    </source>
</evidence>
<reference evidence="2 3" key="1">
    <citation type="journal article" date="2020" name="Phytopathology">
        <title>A high-quality genome resource of Botrytis fragariae, a new and rapidly spreading fungal pathogen causing strawberry gray mold in the U.S.A.</title>
        <authorList>
            <person name="Wu Y."/>
            <person name="Saski C.A."/>
            <person name="Schnabel G."/>
            <person name="Xiao S."/>
            <person name="Hu M."/>
        </authorList>
    </citation>
    <scope>NUCLEOTIDE SEQUENCE [LARGE SCALE GENOMIC DNA]</scope>
    <source>
        <strain evidence="2 3">BVB16</strain>
    </source>
</reference>